<protein>
    <recommendedName>
        <fullName evidence="3">CYIR protein</fullName>
    </recommendedName>
</protein>
<keyword evidence="2" id="KW-1185">Reference proteome</keyword>
<dbReference type="EMBL" id="DF157998">
    <property type="protein sequence ID" value="GAB69857.1"/>
    <property type="molecule type" value="Genomic_DNA"/>
</dbReference>
<dbReference type="Proteomes" id="UP000006319">
    <property type="component" value="Unassembled WGS sequence"/>
</dbReference>
<reference evidence="1 2" key="1">
    <citation type="journal article" date="2012" name="Nat. Genet.">
        <title>Plasmodium cynomolgi genome sequences provide insight into Plasmodium vivax and the monkey malaria clade.</title>
        <authorList>
            <person name="Tachibana S."/>
            <person name="Sullivan S.A."/>
            <person name="Kawai S."/>
            <person name="Nakamura S."/>
            <person name="Kim H.R."/>
            <person name="Goto N."/>
            <person name="Arisue N."/>
            <person name="Palacpac N.M.Q."/>
            <person name="Honma H."/>
            <person name="Yagi M."/>
            <person name="Tougan T."/>
            <person name="Katakai Y."/>
            <person name="Kaneko O."/>
            <person name="Mita T."/>
            <person name="Kita K."/>
            <person name="Yasutomi Y."/>
            <person name="Sutton P.L."/>
            <person name="Shakhbatyan R."/>
            <person name="Horii T."/>
            <person name="Yasunaga T."/>
            <person name="Barnwell J.W."/>
            <person name="Escalante A.A."/>
            <person name="Carlton J.M."/>
            <person name="Tanabe K."/>
        </authorList>
    </citation>
    <scope>NUCLEOTIDE SEQUENCE [LARGE SCALE GENOMIC DNA]</scope>
    <source>
        <strain evidence="1 2">B</strain>
    </source>
</reference>
<dbReference type="AlphaFoldDB" id="K6VK84"/>
<dbReference type="InterPro" id="IPR008780">
    <property type="entry name" value="Plasmodium_Vir"/>
</dbReference>
<dbReference type="Pfam" id="PF05795">
    <property type="entry name" value="Plasmodium_Vir"/>
    <property type="match status" value="2"/>
</dbReference>
<dbReference type="OrthoDB" id="382814at2759"/>
<accession>K6VK84</accession>
<proteinExistence type="predicted"/>
<organism evidence="1 2">
    <name type="scientific">Plasmodium cynomolgi (strain B)</name>
    <dbReference type="NCBI Taxonomy" id="1120755"/>
    <lineage>
        <taxon>Eukaryota</taxon>
        <taxon>Sar</taxon>
        <taxon>Alveolata</taxon>
        <taxon>Apicomplexa</taxon>
        <taxon>Aconoidasida</taxon>
        <taxon>Haemosporida</taxon>
        <taxon>Plasmodiidae</taxon>
        <taxon>Plasmodium</taxon>
        <taxon>Plasmodium (Plasmodium)</taxon>
    </lineage>
</organism>
<evidence type="ECO:0000313" key="1">
    <source>
        <dbReference type="EMBL" id="GAB69857.1"/>
    </source>
</evidence>
<dbReference type="VEuPathDB" id="PlasmoDB:PCYB_006060"/>
<evidence type="ECO:0000313" key="2">
    <source>
        <dbReference type="Proteomes" id="UP000006319"/>
    </source>
</evidence>
<gene>
    <name evidence="1" type="ORF">PCYB_006060</name>
</gene>
<name>K6VK84_PLACD</name>
<sequence>MLNALYNEEVNNIHKCKSFISNNVAKEANIYNICNKLKVILEDWDTLLTQYEFTNKDDKKYCNYLNYWLHEKIKGNYCRKRTIEFLYDEWDKINEIFVKSSTKCSHKDFLVSENAFIKKKNFFDFIEYYGSIKSKLDKSDTSKNEKYCKYIKNHFKLYFVMEHEDICKNTSIYNEEISIFKNKFIDDQEEVEYLKKTCNDKYLKTIENVYSNKVILNEPNEFETYKKEYVSEGLPSHEKYNEFDNKNKIDDYCSYCVDLLPYEIDNPGINALCKIFAKNLYEIKSKRDRSENCSYFYYWMYDKIWQNFGSNSNHINNKQFIELFIN</sequence>
<dbReference type="RefSeq" id="XP_004228075.1">
    <property type="nucleotide sequence ID" value="XM_004228027.1"/>
</dbReference>
<dbReference type="PhylomeDB" id="K6VK84"/>
<dbReference type="GeneID" id="14696399"/>
<evidence type="ECO:0008006" key="3">
    <source>
        <dbReference type="Google" id="ProtNLM"/>
    </source>
</evidence>
<dbReference type="KEGG" id="pcy:PCYB_006060"/>